<keyword evidence="1" id="KW-0808">Transferase</keyword>
<dbReference type="InterPro" id="IPR033248">
    <property type="entry name" value="Transketolase_C"/>
</dbReference>
<evidence type="ECO:0000256" key="3">
    <source>
        <dbReference type="ARBA" id="ARBA00022842"/>
    </source>
</evidence>
<dbReference type="PANTHER" id="PTHR43195">
    <property type="entry name" value="TRANSKETOLASE"/>
    <property type="match status" value="1"/>
</dbReference>
<proteinExistence type="predicted"/>
<protein>
    <recommendedName>
        <fullName evidence="4">Transketolase C-terminal domain-containing protein</fullName>
    </recommendedName>
</protein>
<feature type="domain" description="Transketolase C-terminal" evidence="4">
    <location>
        <begin position="30"/>
        <end position="149"/>
    </location>
</feature>
<dbReference type="Pfam" id="PF02780">
    <property type="entry name" value="Transketolase_C"/>
    <property type="match status" value="1"/>
</dbReference>
<keyword evidence="3" id="KW-0460">Magnesium</keyword>
<sequence>MCTASRTCAPPAARTPCCTTRTRRSRSAAGKTLREGEDVALIGAGVTVHTCLQAAERLAEKGVQARVIDLYSVKPVDAEGLVTAAEASGGRLVVVEDHHVEGGVGSAVLEALADEGARPRVRLLGVRGLPGSGTAQELMDAAGIGVDDVVRAAIGLVEGES</sequence>
<evidence type="ECO:0000256" key="1">
    <source>
        <dbReference type="ARBA" id="ARBA00022679"/>
    </source>
</evidence>
<dbReference type="PANTHER" id="PTHR43195:SF1">
    <property type="entry name" value="FI06132P-RELATED"/>
    <property type="match status" value="1"/>
</dbReference>
<reference evidence="5" key="1">
    <citation type="submission" date="2022-01" db="EMBL/GenBank/DDBJ databases">
        <title>Microbacterium eymi and Microbacterium rhizovicinus sp. nov., isolated from the rhizospheric soil of Elymus tsukushiensis, a plant native to the Dokdo Islands, Republic of Korea.</title>
        <authorList>
            <person name="Hwang Y.J."/>
        </authorList>
    </citation>
    <scope>NUCLEOTIDE SEQUENCE</scope>
    <source>
        <strain evidence="5">KUDC0405</strain>
    </source>
</reference>
<dbReference type="InterPro" id="IPR009014">
    <property type="entry name" value="Transketo_C/PFOR_II"/>
</dbReference>
<dbReference type="InterPro" id="IPR051424">
    <property type="entry name" value="Transketolase-like"/>
</dbReference>
<keyword evidence="2" id="KW-0479">Metal-binding</keyword>
<gene>
    <name evidence="5" type="ORF">L2X98_20725</name>
</gene>
<evidence type="ECO:0000259" key="4">
    <source>
        <dbReference type="Pfam" id="PF02780"/>
    </source>
</evidence>
<dbReference type="SUPFAM" id="SSF52922">
    <property type="entry name" value="TK C-terminal domain-like"/>
    <property type="match status" value="1"/>
</dbReference>
<dbReference type="EMBL" id="CP091139">
    <property type="protein sequence ID" value="UUT36512.1"/>
    <property type="molecule type" value="Genomic_DNA"/>
</dbReference>
<accession>A0ABY5NMX8</accession>
<organism evidence="5 6">
    <name type="scientific">Microbacterium elymi</name>
    <dbReference type="NCBI Taxonomy" id="2909587"/>
    <lineage>
        <taxon>Bacteria</taxon>
        <taxon>Bacillati</taxon>
        <taxon>Actinomycetota</taxon>
        <taxon>Actinomycetes</taxon>
        <taxon>Micrococcales</taxon>
        <taxon>Microbacteriaceae</taxon>
        <taxon>Microbacterium</taxon>
    </lineage>
</organism>
<dbReference type="Proteomes" id="UP001054811">
    <property type="component" value="Chromosome"/>
</dbReference>
<evidence type="ECO:0000313" key="5">
    <source>
        <dbReference type="EMBL" id="UUT36512.1"/>
    </source>
</evidence>
<dbReference type="RefSeq" id="WP_259613170.1">
    <property type="nucleotide sequence ID" value="NZ_CP091139.2"/>
</dbReference>
<dbReference type="Gene3D" id="3.40.50.920">
    <property type="match status" value="1"/>
</dbReference>
<evidence type="ECO:0000313" key="6">
    <source>
        <dbReference type="Proteomes" id="UP001054811"/>
    </source>
</evidence>
<evidence type="ECO:0000256" key="2">
    <source>
        <dbReference type="ARBA" id="ARBA00022723"/>
    </source>
</evidence>
<keyword evidence="6" id="KW-1185">Reference proteome</keyword>
<name>A0ABY5NMX8_9MICO</name>